<feature type="region of interest" description="Disordered" evidence="1">
    <location>
        <begin position="17"/>
        <end position="87"/>
    </location>
</feature>
<evidence type="ECO:0000256" key="1">
    <source>
        <dbReference type="SAM" id="MobiDB-lite"/>
    </source>
</evidence>
<dbReference type="Proteomes" id="UP001279734">
    <property type="component" value="Unassembled WGS sequence"/>
</dbReference>
<evidence type="ECO:0000313" key="3">
    <source>
        <dbReference type="Proteomes" id="UP001279734"/>
    </source>
</evidence>
<reference evidence="2" key="1">
    <citation type="submission" date="2023-05" db="EMBL/GenBank/DDBJ databases">
        <title>Nepenthes gracilis genome sequencing.</title>
        <authorList>
            <person name="Fukushima K."/>
        </authorList>
    </citation>
    <scope>NUCLEOTIDE SEQUENCE</scope>
    <source>
        <strain evidence="2">SING2019-196</strain>
    </source>
</reference>
<keyword evidence="3" id="KW-1185">Reference proteome</keyword>
<sequence>MSIFPWRRYLRNLSARRSSSFHMPGGRGKQMLYAEASSRKFQRSKSKDRIQEPVSKMPSVADASDSDEEDESRLSVESISNAIHAMP</sequence>
<dbReference type="EMBL" id="BSYO01000007">
    <property type="protein sequence ID" value="GMH07759.1"/>
    <property type="molecule type" value="Genomic_DNA"/>
</dbReference>
<accession>A0AAD3SBQ1</accession>
<proteinExistence type="predicted"/>
<protein>
    <submittedName>
        <fullName evidence="2">Uncharacterized protein</fullName>
    </submittedName>
</protein>
<organism evidence="2 3">
    <name type="scientific">Nepenthes gracilis</name>
    <name type="common">Slender pitcher plant</name>
    <dbReference type="NCBI Taxonomy" id="150966"/>
    <lineage>
        <taxon>Eukaryota</taxon>
        <taxon>Viridiplantae</taxon>
        <taxon>Streptophyta</taxon>
        <taxon>Embryophyta</taxon>
        <taxon>Tracheophyta</taxon>
        <taxon>Spermatophyta</taxon>
        <taxon>Magnoliopsida</taxon>
        <taxon>eudicotyledons</taxon>
        <taxon>Gunneridae</taxon>
        <taxon>Pentapetalae</taxon>
        <taxon>Caryophyllales</taxon>
        <taxon>Nepenthaceae</taxon>
        <taxon>Nepenthes</taxon>
    </lineage>
</organism>
<evidence type="ECO:0000313" key="2">
    <source>
        <dbReference type="EMBL" id="GMH07759.1"/>
    </source>
</evidence>
<comment type="caution">
    <text evidence="2">The sequence shown here is derived from an EMBL/GenBank/DDBJ whole genome shotgun (WGS) entry which is preliminary data.</text>
</comment>
<dbReference type="AlphaFoldDB" id="A0AAD3SBQ1"/>
<gene>
    <name evidence="2" type="ORF">Nepgr_009599</name>
</gene>
<name>A0AAD3SBQ1_NEPGR</name>